<dbReference type="PROSITE" id="PS00107">
    <property type="entry name" value="PROTEIN_KINASE_ATP"/>
    <property type="match status" value="1"/>
</dbReference>
<keyword evidence="2 4" id="KW-0547">Nucleotide-binding</keyword>
<dbReference type="InterPro" id="IPR051931">
    <property type="entry name" value="PAK3-like"/>
</dbReference>
<protein>
    <submittedName>
        <fullName evidence="7">Kinase-like protein</fullName>
    </submittedName>
</protein>
<evidence type="ECO:0000256" key="1">
    <source>
        <dbReference type="ARBA" id="ARBA00008874"/>
    </source>
</evidence>
<feature type="region of interest" description="Disordered" evidence="5">
    <location>
        <begin position="227"/>
        <end position="287"/>
    </location>
</feature>
<keyword evidence="3 4" id="KW-0067">ATP-binding</keyword>
<evidence type="ECO:0000256" key="3">
    <source>
        <dbReference type="ARBA" id="ARBA00022840"/>
    </source>
</evidence>
<dbReference type="GO" id="GO:0004672">
    <property type="term" value="F:protein kinase activity"/>
    <property type="evidence" value="ECO:0007669"/>
    <property type="project" value="InterPro"/>
</dbReference>
<reference evidence="7 8" key="1">
    <citation type="submission" date="2016-05" db="EMBL/GenBank/DDBJ databases">
        <title>Genome sequencing reveals origins of a unique bacterial endosymbiosis in the earliest lineages of terrestrial Fungi.</title>
        <authorList>
            <consortium name="DOE Joint Genome Institute"/>
            <person name="Uehling J."/>
            <person name="Gryganskyi A."/>
            <person name="Hameed K."/>
            <person name="Tschaplinski T."/>
            <person name="Misztal P."/>
            <person name="Wu S."/>
            <person name="Desiro A."/>
            <person name="Vande Pol N."/>
            <person name="Du Z.-Y."/>
            <person name="Zienkiewicz A."/>
            <person name="Zienkiewicz K."/>
            <person name="Morin E."/>
            <person name="Tisserant E."/>
            <person name="Splivallo R."/>
            <person name="Hainaut M."/>
            <person name="Henrissat B."/>
            <person name="Ohm R."/>
            <person name="Kuo A."/>
            <person name="Yan J."/>
            <person name="Lipzen A."/>
            <person name="Nolan M."/>
            <person name="Labutti K."/>
            <person name="Barry K."/>
            <person name="Goldstein A."/>
            <person name="Labbe J."/>
            <person name="Schadt C."/>
            <person name="Tuskan G."/>
            <person name="Grigoriev I."/>
            <person name="Martin F."/>
            <person name="Vilgalys R."/>
            <person name="Bonito G."/>
        </authorList>
    </citation>
    <scope>NUCLEOTIDE SEQUENCE [LARGE SCALE GENOMIC DNA]</scope>
    <source>
        <strain evidence="7 8">AG-77</strain>
    </source>
</reference>
<dbReference type="Pfam" id="PF00069">
    <property type="entry name" value="Pkinase"/>
    <property type="match status" value="1"/>
</dbReference>
<dbReference type="OrthoDB" id="4062651at2759"/>
<proteinExistence type="inferred from homology"/>
<dbReference type="PANTHER" id="PTHR45832">
    <property type="entry name" value="SERINE/THREONINE-PROTEIN KINASE SAMKA-RELATED-RELATED"/>
    <property type="match status" value="1"/>
</dbReference>
<dbReference type="GO" id="GO:0005524">
    <property type="term" value="F:ATP binding"/>
    <property type="evidence" value="ECO:0007669"/>
    <property type="project" value="UniProtKB-UniRule"/>
</dbReference>
<dbReference type="InterPro" id="IPR000719">
    <property type="entry name" value="Prot_kinase_dom"/>
</dbReference>
<name>A0A197JZY3_9FUNG</name>
<sequence>MRLCIDKLGSGGHGAVFGTDSGNKQFAMKICLCAPDQPWGRQIYKNEVNILKSLDHPIVVKYIDNLQVGDMTVIFMEQYQGGSLENLLKDAWKNHHNRKLLKKHVAPFMAGVVQALHHLHTIGLVHHGIKLGNILIDDKGNAKVADSGMSCYGQNGRKFGSKVEMAYHALELAGKIAFSPAVDVYAFGVIVHQGLFPRAFKFWKAQYRHLLPLHHGVQDFKDVEDVEDAEAEKGDKGKEAQKNPVNAEVGEVTAKDNNDPAKDNVAENKINDKDKCHCTAHSPWDTQ</sequence>
<organism evidence="7 8">
    <name type="scientific">Linnemannia elongata AG-77</name>
    <dbReference type="NCBI Taxonomy" id="1314771"/>
    <lineage>
        <taxon>Eukaryota</taxon>
        <taxon>Fungi</taxon>
        <taxon>Fungi incertae sedis</taxon>
        <taxon>Mucoromycota</taxon>
        <taxon>Mortierellomycotina</taxon>
        <taxon>Mortierellomycetes</taxon>
        <taxon>Mortierellales</taxon>
        <taxon>Mortierellaceae</taxon>
        <taxon>Linnemannia</taxon>
    </lineage>
</organism>
<dbReference type="Gene3D" id="1.10.510.10">
    <property type="entry name" value="Transferase(Phosphotransferase) domain 1"/>
    <property type="match status" value="1"/>
</dbReference>
<evidence type="ECO:0000313" key="7">
    <source>
        <dbReference type="EMBL" id="OAQ30006.1"/>
    </source>
</evidence>
<dbReference type="InterPro" id="IPR011009">
    <property type="entry name" value="Kinase-like_dom_sf"/>
</dbReference>
<evidence type="ECO:0000256" key="2">
    <source>
        <dbReference type="ARBA" id="ARBA00022741"/>
    </source>
</evidence>
<feature type="binding site" evidence="4">
    <location>
        <position position="29"/>
    </location>
    <ligand>
        <name>ATP</name>
        <dbReference type="ChEBI" id="CHEBI:30616"/>
    </ligand>
</feature>
<dbReference type="Proteomes" id="UP000078512">
    <property type="component" value="Unassembled WGS sequence"/>
</dbReference>
<feature type="domain" description="Protein kinase" evidence="6">
    <location>
        <begin position="2"/>
        <end position="287"/>
    </location>
</feature>
<keyword evidence="7" id="KW-0418">Kinase</keyword>
<feature type="compositionally biased region" description="Basic and acidic residues" evidence="5">
    <location>
        <begin position="253"/>
        <end position="277"/>
    </location>
</feature>
<dbReference type="SUPFAM" id="SSF56112">
    <property type="entry name" value="Protein kinase-like (PK-like)"/>
    <property type="match status" value="1"/>
</dbReference>
<dbReference type="CDD" id="cd00180">
    <property type="entry name" value="PKc"/>
    <property type="match status" value="1"/>
</dbReference>
<evidence type="ECO:0000256" key="4">
    <source>
        <dbReference type="PROSITE-ProRule" id="PRU10141"/>
    </source>
</evidence>
<dbReference type="InterPro" id="IPR017441">
    <property type="entry name" value="Protein_kinase_ATP_BS"/>
</dbReference>
<dbReference type="PANTHER" id="PTHR45832:SF22">
    <property type="entry name" value="SERINE_THREONINE-PROTEIN KINASE SAMKA-RELATED"/>
    <property type="match status" value="1"/>
</dbReference>
<keyword evidence="8" id="KW-1185">Reference proteome</keyword>
<dbReference type="EMBL" id="KV442037">
    <property type="protein sequence ID" value="OAQ30006.1"/>
    <property type="molecule type" value="Genomic_DNA"/>
</dbReference>
<evidence type="ECO:0000256" key="5">
    <source>
        <dbReference type="SAM" id="MobiDB-lite"/>
    </source>
</evidence>
<dbReference type="PROSITE" id="PS50011">
    <property type="entry name" value="PROTEIN_KINASE_DOM"/>
    <property type="match status" value="1"/>
</dbReference>
<dbReference type="AlphaFoldDB" id="A0A197JZY3"/>
<comment type="similarity">
    <text evidence="1">Belongs to the protein kinase superfamily. STE Ser/Thr protein kinase family. STE20 subfamily.</text>
</comment>
<evidence type="ECO:0000259" key="6">
    <source>
        <dbReference type="PROSITE" id="PS50011"/>
    </source>
</evidence>
<accession>A0A197JZY3</accession>
<keyword evidence="7" id="KW-0808">Transferase</keyword>
<gene>
    <name evidence="7" type="ORF">K457DRAFT_18369</name>
</gene>
<dbReference type="STRING" id="1314771.A0A197JZY3"/>
<feature type="compositionally biased region" description="Basic and acidic residues" evidence="5">
    <location>
        <begin position="231"/>
        <end position="241"/>
    </location>
</feature>
<evidence type="ECO:0000313" key="8">
    <source>
        <dbReference type="Proteomes" id="UP000078512"/>
    </source>
</evidence>